<proteinExistence type="predicted"/>
<comment type="caution">
    <text evidence="2">The sequence shown here is derived from an EMBL/GenBank/DDBJ whole genome shotgun (WGS) entry which is preliminary data.</text>
</comment>
<dbReference type="EMBL" id="JAECZC010000113">
    <property type="protein sequence ID" value="MBH8567223.1"/>
    <property type="molecule type" value="Genomic_DNA"/>
</dbReference>
<protein>
    <submittedName>
        <fullName evidence="2">Uncharacterized protein</fullName>
    </submittedName>
</protein>
<reference evidence="2 3" key="1">
    <citation type="journal article" date="2021" name="Int. J. Syst. Evol. Microbiol.">
        <title>Amazonocrinis nigriterrae gen. nov., sp. nov., Atlanticothrix silvestris gen. nov., sp. nov. and Dendronalium phyllosphericum gen. nov., sp. nov., nostocacean cyanobacteria from Brazilian environments.</title>
        <authorList>
            <person name="Alvarenga D.O."/>
            <person name="Andreote A.P.D."/>
            <person name="Branco L.H.Z."/>
            <person name="Delbaje E."/>
            <person name="Cruz R.B."/>
            <person name="Varani A.M."/>
            <person name="Fiore M.F."/>
        </authorList>
    </citation>
    <scope>NUCLEOTIDE SEQUENCE [LARGE SCALE GENOMIC DNA]</scope>
    <source>
        <strain evidence="2 3">CENA67</strain>
    </source>
</reference>
<evidence type="ECO:0000256" key="1">
    <source>
        <dbReference type="SAM" id="Phobius"/>
    </source>
</evidence>
<dbReference type="RefSeq" id="WP_214662883.1">
    <property type="nucleotide sequence ID" value="NZ_JAECZC010000113.1"/>
</dbReference>
<name>A0A8J7HWC6_9NOST</name>
<sequence>MMDFLSWLSVSLPGPIFGLAVAIMVLLLTFACAIGLWLFLYIIALIPGTDFLFVDIEEKLSK</sequence>
<keyword evidence="1" id="KW-0472">Membrane</keyword>
<accession>A0A8J7HWC6</accession>
<keyword evidence="1" id="KW-0812">Transmembrane</keyword>
<keyword evidence="1" id="KW-1133">Transmembrane helix</keyword>
<organism evidence="2 3">
    <name type="scientific">Amazonocrinis nigriterrae CENA67</name>
    <dbReference type="NCBI Taxonomy" id="2794033"/>
    <lineage>
        <taxon>Bacteria</taxon>
        <taxon>Bacillati</taxon>
        <taxon>Cyanobacteriota</taxon>
        <taxon>Cyanophyceae</taxon>
        <taxon>Nostocales</taxon>
        <taxon>Nostocaceae</taxon>
        <taxon>Amazonocrinis</taxon>
        <taxon>Amazonocrinis nigriterrae</taxon>
    </lineage>
</organism>
<dbReference type="AlphaFoldDB" id="A0A8J7HWC6"/>
<evidence type="ECO:0000313" key="2">
    <source>
        <dbReference type="EMBL" id="MBH8567223.1"/>
    </source>
</evidence>
<keyword evidence="3" id="KW-1185">Reference proteome</keyword>
<dbReference type="Proteomes" id="UP000632766">
    <property type="component" value="Unassembled WGS sequence"/>
</dbReference>
<feature type="transmembrane region" description="Helical" evidence="1">
    <location>
        <begin position="16"/>
        <end position="43"/>
    </location>
</feature>
<evidence type="ECO:0000313" key="3">
    <source>
        <dbReference type="Proteomes" id="UP000632766"/>
    </source>
</evidence>
<gene>
    <name evidence="2" type="ORF">I8748_34600</name>
</gene>